<dbReference type="EMBL" id="BONQ01000157">
    <property type="protein sequence ID" value="GIG51629.1"/>
    <property type="molecule type" value="Genomic_DNA"/>
</dbReference>
<dbReference type="CDD" id="cd16936">
    <property type="entry name" value="HATPase_RsbW-like"/>
    <property type="match status" value="1"/>
</dbReference>
<organism evidence="3 4">
    <name type="scientific">Dactylosporangium siamense</name>
    <dbReference type="NCBI Taxonomy" id="685454"/>
    <lineage>
        <taxon>Bacteria</taxon>
        <taxon>Bacillati</taxon>
        <taxon>Actinomycetota</taxon>
        <taxon>Actinomycetes</taxon>
        <taxon>Micromonosporales</taxon>
        <taxon>Micromonosporaceae</taxon>
        <taxon>Dactylosporangium</taxon>
    </lineage>
</organism>
<dbReference type="PANTHER" id="PTHR35526:SF3">
    <property type="entry name" value="ANTI-SIGMA-F FACTOR RSBW"/>
    <property type="match status" value="1"/>
</dbReference>
<reference evidence="3" key="1">
    <citation type="submission" date="2021-01" db="EMBL/GenBank/DDBJ databases">
        <title>Whole genome shotgun sequence of Dactylosporangium siamense NBRC 106093.</title>
        <authorList>
            <person name="Komaki H."/>
            <person name="Tamura T."/>
        </authorList>
    </citation>
    <scope>NUCLEOTIDE SEQUENCE</scope>
    <source>
        <strain evidence="3">NBRC 106093</strain>
    </source>
</reference>
<comment type="caution">
    <text evidence="3">The sequence shown here is derived from an EMBL/GenBank/DDBJ whole genome shotgun (WGS) entry which is preliminary data.</text>
</comment>
<evidence type="ECO:0000256" key="1">
    <source>
        <dbReference type="ARBA" id="ARBA00022527"/>
    </source>
</evidence>
<dbReference type="InterPro" id="IPR036513">
    <property type="entry name" value="STAS_dom_sf"/>
</dbReference>
<protein>
    <recommendedName>
        <fullName evidence="2">STAS domain-containing protein</fullName>
    </recommendedName>
</protein>
<feature type="domain" description="STAS" evidence="2">
    <location>
        <begin position="26"/>
        <end position="106"/>
    </location>
</feature>
<keyword evidence="1" id="KW-0723">Serine/threonine-protein kinase</keyword>
<keyword evidence="1" id="KW-0418">Kinase</keyword>
<dbReference type="SUPFAM" id="SSF55874">
    <property type="entry name" value="ATPase domain of HSP90 chaperone/DNA topoisomerase II/histidine kinase"/>
    <property type="match status" value="1"/>
</dbReference>
<dbReference type="PROSITE" id="PS50801">
    <property type="entry name" value="STAS"/>
    <property type="match status" value="1"/>
</dbReference>
<dbReference type="Pfam" id="PF13466">
    <property type="entry name" value="STAS_2"/>
    <property type="match status" value="1"/>
</dbReference>
<evidence type="ECO:0000313" key="3">
    <source>
        <dbReference type="EMBL" id="GIG51629.1"/>
    </source>
</evidence>
<dbReference type="PANTHER" id="PTHR35526">
    <property type="entry name" value="ANTI-SIGMA-F FACTOR RSBW-RELATED"/>
    <property type="match status" value="1"/>
</dbReference>
<dbReference type="SUPFAM" id="SSF52091">
    <property type="entry name" value="SpoIIaa-like"/>
    <property type="match status" value="1"/>
</dbReference>
<dbReference type="Gene3D" id="3.30.565.10">
    <property type="entry name" value="Histidine kinase-like ATPase, C-terminal domain"/>
    <property type="match status" value="1"/>
</dbReference>
<dbReference type="InterPro" id="IPR058548">
    <property type="entry name" value="MlaB-like_STAS"/>
</dbReference>
<gene>
    <name evidence="3" type="ORF">Dsi01nite_096700</name>
</gene>
<dbReference type="InterPro" id="IPR003594">
    <property type="entry name" value="HATPase_dom"/>
</dbReference>
<sequence>MQHYSRAVSGDRLVCEVTHTTPLAHVAVRGRLDPLTAPVLRQAVLKALAEEPAAVLIDLAGVADADPIALTVFLSLARAAAAWPGATLIHHSATPALARQLDELAIGRHVPLTVDRVEAEALAGRGSGPVRVRWDVLGGAGSLAEARDVVRVFCLRHGLGALSGNAELVVTELVVNAVVHGSAPVTAWVSLRRRYLHLAVRDRSATMPRLAVPDVAGGGGRGLVIVEALTVAWGATVTSDGKIVWCTLRP</sequence>
<dbReference type="GO" id="GO:0004674">
    <property type="term" value="F:protein serine/threonine kinase activity"/>
    <property type="evidence" value="ECO:0007669"/>
    <property type="project" value="UniProtKB-KW"/>
</dbReference>
<keyword evidence="1" id="KW-0808">Transferase</keyword>
<dbReference type="Pfam" id="PF13581">
    <property type="entry name" value="HATPase_c_2"/>
    <property type="match status" value="1"/>
</dbReference>
<dbReference type="Gene3D" id="3.30.750.24">
    <property type="entry name" value="STAS domain"/>
    <property type="match status" value="1"/>
</dbReference>
<dbReference type="AlphaFoldDB" id="A0A919PWW6"/>
<accession>A0A919PWW6</accession>
<evidence type="ECO:0000259" key="2">
    <source>
        <dbReference type="PROSITE" id="PS50801"/>
    </source>
</evidence>
<evidence type="ECO:0000313" key="4">
    <source>
        <dbReference type="Proteomes" id="UP000660611"/>
    </source>
</evidence>
<name>A0A919PWW6_9ACTN</name>
<dbReference type="InterPro" id="IPR036890">
    <property type="entry name" value="HATPase_C_sf"/>
</dbReference>
<dbReference type="InterPro" id="IPR002645">
    <property type="entry name" value="STAS_dom"/>
</dbReference>
<keyword evidence="4" id="KW-1185">Reference proteome</keyword>
<dbReference type="Proteomes" id="UP000660611">
    <property type="component" value="Unassembled WGS sequence"/>
</dbReference>
<dbReference type="InterPro" id="IPR050267">
    <property type="entry name" value="Anti-sigma-factor_SerPK"/>
</dbReference>
<proteinExistence type="predicted"/>